<protein>
    <submittedName>
        <fullName evidence="2">FhuF 2Fe-2S C-terminal domain-containing protein</fullName>
    </submittedName>
</protein>
<evidence type="ECO:0000313" key="2">
    <source>
        <dbReference type="EMBL" id="QIP39389.1"/>
    </source>
</evidence>
<evidence type="ECO:0000313" key="3">
    <source>
        <dbReference type="Proteomes" id="UP000502345"/>
    </source>
</evidence>
<reference evidence="2 3" key="1">
    <citation type="submission" date="2020-03" db="EMBL/GenBank/DDBJ databases">
        <title>Screen low temperature-resistant strains for efficient degradation of petroleum hydrocarbons under the low temperature.</title>
        <authorList>
            <person name="Wang Y."/>
            <person name="Chen J."/>
        </authorList>
    </citation>
    <scope>NUCLEOTIDE SEQUENCE [LARGE SCALE GENOMIC DNA]</scope>
    <source>
        <strain evidence="2 3">KB1</strain>
    </source>
</reference>
<dbReference type="GO" id="GO:0051537">
    <property type="term" value="F:2 iron, 2 sulfur cluster binding"/>
    <property type="evidence" value="ECO:0007669"/>
    <property type="project" value="InterPro"/>
</dbReference>
<dbReference type="EMBL" id="CP050124">
    <property type="protein sequence ID" value="QIP39389.1"/>
    <property type="molecule type" value="Genomic_DNA"/>
</dbReference>
<sequence length="256" mass="27344">MTESVAGIYARMAVAVPFFDNLSAYPDTVPAVLMTDPRWLAARVADTAERWGSADSRVNGTLWWYSASSTLTGIPIGTGMVTGFAADPSLDGGRIFLRDNGYLGGFAAGSVIPISRSVAELGHAMFRSLNPVIEVLAEVSGVRQQALWAITTDSIANRSLDAAGNARERGSAFAAGLIEVLRGENPGIPVPRFVDVDRRESAVRVSNPLTPVAFGRRRFTQRASCCLIYEVPGEGKCTSCPKRAPEDRVRALAALV</sequence>
<accession>A0A1Q4K5D7</accession>
<dbReference type="STRING" id="1833.XU06_09725"/>
<proteinExistence type="predicted"/>
<evidence type="ECO:0000259" key="1">
    <source>
        <dbReference type="Pfam" id="PF11575"/>
    </source>
</evidence>
<name>A0A1Q4K5D7_RHOER</name>
<dbReference type="Proteomes" id="UP000502345">
    <property type="component" value="Chromosome"/>
</dbReference>
<feature type="domain" description="Ferric siderophore reductase C-terminal" evidence="1">
    <location>
        <begin position="222"/>
        <end position="242"/>
    </location>
</feature>
<dbReference type="OrthoDB" id="3290158at2"/>
<dbReference type="RefSeq" id="WP_073512449.1">
    <property type="nucleotide sequence ID" value="NZ_CP050124.1"/>
</dbReference>
<dbReference type="AlphaFoldDB" id="A0A1Q4K5D7"/>
<organism evidence="2 3">
    <name type="scientific">Rhodococcus erythropolis</name>
    <name type="common">Arthrobacter picolinophilus</name>
    <dbReference type="NCBI Taxonomy" id="1833"/>
    <lineage>
        <taxon>Bacteria</taxon>
        <taxon>Bacillati</taxon>
        <taxon>Actinomycetota</taxon>
        <taxon>Actinomycetes</taxon>
        <taxon>Mycobacteriales</taxon>
        <taxon>Nocardiaceae</taxon>
        <taxon>Rhodococcus</taxon>
        <taxon>Rhodococcus erythropolis group</taxon>
    </lineage>
</organism>
<dbReference type="Pfam" id="PF11575">
    <property type="entry name" value="FhuF_C"/>
    <property type="match status" value="1"/>
</dbReference>
<gene>
    <name evidence="2" type="ORF">G9444_2145</name>
</gene>
<dbReference type="InterPro" id="IPR024726">
    <property type="entry name" value="FhuF_C"/>
</dbReference>